<name>A0A7J9KJI2_GOSSC</name>
<reference evidence="2 3" key="1">
    <citation type="journal article" date="2019" name="Genome Biol. Evol.">
        <title>Insights into the evolution of the New World diploid cottons (Gossypium, subgenus Houzingenia) based on genome sequencing.</title>
        <authorList>
            <person name="Grover C.E."/>
            <person name="Arick M.A. 2nd"/>
            <person name="Thrash A."/>
            <person name="Conover J.L."/>
            <person name="Sanders W.S."/>
            <person name="Peterson D.G."/>
            <person name="Frelichowski J.E."/>
            <person name="Scheffler J.A."/>
            <person name="Scheffler B.E."/>
            <person name="Wendel J.F."/>
        </authorList>
    </citation>
    <scope>NUCLEOTIDE SEQUENCE [LARGE SCALE GENOMIC DNA]</scope>
    <source>
        <strain evidence="2">1</strain>
        <tissue evidence="2">Leaf</tissue>
    </source>
</reference>
<dbReference type="InterPro" id="IPR025558">
    <property type="entry name" value="DUF4283"/>
</dbReference>
<keyword evidence="3" id="KW-1185">Reference proteome</keyword>
<gene>
    <name evidence="2" type="ORF">Goshw_004883</name>
</gene>
<comment type="caution">
    <text evidence="2">The sequence shown here is derived from an EMBL/GenBank/DDBJ whole genome shotgun (WGS) entry which is preliminary data.</text>
</comment>
<evidence type="ECO:0000313" key="2">
    <source>
        <dbReference type="EMBL" id="MBA0846637.1"/>
    </source>
</evidence>
<protein>
    <recommendedName>
        <fullName evidence="1">DUF4283 domain-containing protein</fullName>
    </recommendedName>
</protein>
<feature type="domain" description="DUF4283" evidence="1">
    <location>
        <begin position="31"/>
        <end position="103"/>
    </location>
</feature>
<organism evidence="2 3">
    <name type="scientific">Gossypium schwendimanii</name>
    <name type="common">Cotton</name>
    <dbReference type="NCBI Taxonomy" id="34291"/>
    <lineage>
        <taxon>Eukaryota</taxon>
        <taxon>Viridiplantae</taxon>
        <taxon>Streptophyta</taxon>
        <taxon>Embryophyta</taxon>
        <taxon>Tracheophyta</taxon>
        <taxon>Spermatophyta</taxon>
        <taxon>Magnoliopsida</taxon>
        <taxon>eudicotyledons</taxon>
        <taxon>Gunneridae</taxon>
        <taxon>Pentapetalae</taxon>
        <taxon>rosids</taxon>
        <taxon>malvids</taxon>
        <taxon>Malvales</taxon>
        <taxon>Malvaceae</taxon>
        <taxon>Malvoideae</taxon>
        <taxon>Gossypium</taxon>
    </lineage>
</organism>
<evidence type="ECO:0000259" key="1">
    <source>
        <dbReference type="Pfam" id="PF14111"/>
    </source>
</evidence>
<dbReference type="OrthoDB" id="1001705at2759"/>
<dbReference type="Pfam" id="PF14111">
    <property type="entry name" value="DUF4283"/>
    <property type="match status" value="1"/>
</dbReference>
<dbReference type="AlphaFoldDB" id="A0A7J9KJI2"/>
<dbReference type="Proteomes" id="UP000593576">
    <property type="component" value="Unassembled WGS sequence"/>
</dbReference>
<sequence length="113" mass="12684">MAVEMGSSGDNIGMQRGMVVLLLEGGGEEGLQFQAMKSTLINLWHPHGGVMISNLGDKLLLFRFYYEIDFDRIQNGHLLVEGSPWTFNGHLLVFHRLPKGEDSMEALLVFTDF</sequence>
<accession>A0A7J9KJI2</accession>
<evidence type="ECO:0000313" key="3">
    <source>
        <dbReference type="Proteomes" id="UP000593576"/>
    </source>
</evidence>
<dbReference type="EMBL" id="JABFAF010000001">
    <property type="protein sequence ID" value="MBA0846637.1"/>
    <property type="molecule type" value="Genomic_DNA"/>
</dbReference>
<proteinExistence type="predicted"/>